<comment type="caution">
    <text evidence="2">The sequence shown here is derived from an EMBL/GenBank/DDBJ whole genome shotgun (WGS) entry which is preliminary data.</text>
</comment>
<name>A0ABW3PL46_9LACO</name>
<dbReference type="Proteomes" id="UP001597156">
    <property type="component" value="Unassembled WGS sequence"/>
</dbReference>
<dbReference type="RefSeq" id="WP_121977718.1">
    <property type="nucleotide sequence ID" value="NZ_JBHTLH010000005.1"/>
</dbReference>
<feature type="compositionally biased region" description="Low complexity" evidence="1">
    <location>
        <begin position="124"/>
        <end position="146"/>
    </location>
</feature>
<organism evidence="2 3">
    <name type="scientific">Lentilactobacillus raoultii</name>
    <dbReference type="NCBI Taxonomy" id="1987503"/>
    <lineage>
        <taxon>Bacteria</taxon>
        <taxon>Bacillati</taxon>
        <taxon>Bacillota</taxon>
        <taxon>Bacilli</taxon>
        <taxon>Lactobacillales</taxon>
        <taxon>Lactobacillaceae</taxon>
        <taxon>Lentilactobacillus</taxon>
    </lineage>
</organism>
<sequence length="292" mass="32533">MKHQVIKDLAVALAGITTLFATQPTASAASQYSAKRSHEVKLIWRKAMGRHAFTAPTGARFSKHLGTRYGYNTETANVAWYTDAHEKLYLKNLNMYSIYYHVTNSDQSLQGWIWKGYLKPANDDSTSAGSDGSSNANNDNSSPDSTMNLHYDTDGINEKIIQLFPGLTEDSKLDHLAAYSIWIDEHRPEDSATLFPERLVKLYGGDPKGLLEEKGGVPEADINTLKKQVEDPLNVIEYSNLSQYAGYHIGVASYPTSFTTYTNSGSIHNKFEYEIYICPANPTINPSTYKPN</sequence>
<feature type="region of interest" description="Disordered" evidence="1">
    <location>
        <begin position="124"/>
        <end position="149"/>
    </location>
</feature>
<keyword evidence="3" id="KW-1185">Reference proteome</keyword>
<dbReference type="EMBL" id="JBHTLH010000005">
    <property type="protein sequence ID" value="MFD1124112.1"/>
    <property type="molecule type" value="Genomic_DNA"/>
</dbReference>
<evidence type="ECO:0000256" key="1">
    <source>
        <dbReference type="SAM" id="MobiDB-lite"/>
    </source>
</evidence>
<accession>A0ABW3PL46</accession>
<evidence type="ECO:0008006" key="4">
    <source>
        <dbReference type="Google" id="ProtNLM"/>
    </source>
</evidence>
<evidence type="ECO:0000313" key="3">
    <source>
        <dbReference type="Proteomes" id="UP001597156"/>
    </source>
</evidence>
<protein>
    <recommendedName>
        <fullName evidence="4">D-alanyl-D-alanine carboxypeptidase</fullName>
    </recommendedName>
</protein>
<reference evidence="3" key="1">
    <citation type="journal article" date="2019" name="Int. J. Syst. Evol. Microbiol.">
        <title>The Global Catalogue of Microorganisms (GCM) 10K type strain sequencing project: providing services to taxonomists for standard genome sequencing and annotation.</title>
        <authorList>
            <consortium name="The Broad Institute Genomics Platform"/>
            <consortium name="The Broad Institute Genome Sequencing Center for Infectious Disease"/>
            <person name="Wu L."/>
            <person name="Ma J."/>
        </authorList>
    </citation>
    <scope>NUCLEOTIDE SEQUENCE [LARGE SCALE GENOMIC DNA]</scope>
    <source>
        <strain evidence="3">CCUG 71848</strain>
    </source>
</reference>
<proteinExistence type="predicted"/>
<evidence type="ECO:0000313" key="2">
    <source>
        <dbReference type="EMBL" id="MFD1124112.1"/>
    </source>
</evidence>
<gene>
    <name evidence="2" type="ORF">ACFQ22_01880</name>
</gene>